<evidence type="ECO:0000313" key="2">
    <source>
        <dbReference type="EMBL" id="RUR18642.1"/>
    </source>
</evidence>
<dbReference type="EMBL" id="RZGX01000035">
    <property type="protein sequence ID" value="RUR18642.1"/>
    <property type="molecule type" value="Genomic_DNA"/>
</dbReference>
<comment type="caution">
    <text evidence="1">The sequence shown here is derived from an EMBL/GenBank/DDBJ whole genome shotgun (WGS) entry which is preliminary data.</text>
</comment>
<reference evidence="1 3" key="1">
    <citation type="submission" date="2018-05" db="EMBL/GenBank/DDBJ databases">
        <title>Legionella qingyii sp.nov., whole genome shotgun sequence.</title>
        <authorList>
            <person name="Wu H."/>
            <person name="Zhu Q."/>
            <person name="Hu C."/>
        </authorList>
    </citation>
    <scope>NUCLEOTIDE SEQUENCE [LARGE SCALE GENOMIC DNA]</scope>
    <source>
        <strain evidence="1 3">HEB18</strain>
    </source>
</reference>
<dbReference type="RefSeq" id="WP_110144179.1">
    <property type="nucleotide sequence ID" value="NZ_QHJG01000054.1"/>
</dbReference>
<accession>A0A317TZJ9</accession>
<evidence type="ECO:0000313" key="1">
    <source>
        <dbReference type="EMBL" id="PWY53937.1"/>
    </source>
</evidence>
<protein>
    <submittedName>
        <fullName evidence="1">Uncharacterized protein</fullName>
    </submittedName>
</protein>
<name>A0A317TZJ9_9GAMM</name>
<dbReference type="Proteomes" id="UP000247152">
    <property type="component" value="Unassembled WGS sequence"/>
</dbReference>
<gene>
    <name evidence="1" type="ORF">DGG96_19660</name>
    <name evidence="2" type="ORF">ELY20_16425</name>
</gene>
<keyword evidence="4" id="KW-1185">Reference proteome</keyword>
<dbReference type="OrthoDB" id="5638471at2"/>
<evidence type="ECO:0000313" key="4">
    <source>
        <dbReference type="Proteomes" id="UP000287374"/>
    </source>
</evidence>
<sequence length="315" mass="34466">MRWMDKFWTATNWVFDTTVHTVADTMNVCATLACSLGGVAFAVSNALSLHDVTASYYGSVHAAGNFTLGVDLTNLENYRFNESYPLSYNNHVNNGTTYNLTDYVNAGTLQTASAICVASGVALKTLGASINHWQQNREERRYYARTNAIQIANPSYKEYAYVGAEAFTGAVSNAMLSNAITAAVLHISEKSFPSITYPPHSKQLVRGAHYNGPVISEPFNIGIDLGDSNFTIPLYFDNLNVLLKKTINVAANATYGGGFFFKRNEVEQTPPLAATEAVSSTVAVSAYLASNFFAHKAQELHRARIQPEIRPYSII</sequence>
<evidence type="ECO:0000313" key="3">
    <source>
        <dbReference type="Proteomes" id="UP000247152"/>
    </source>
</evidence>
<organism evidence="1 3">
    <name type="scientific">Legionella qingyii</name>
    <dbReference type="NCBI Taxonomy" id="2184757"/>
    <lineage>
        <taxon>Bacteria</taxon>
        <taxon>Pseudomonadati</taxon>
        <taxon>Pseudomonadota</taxon>
        <taxon>Gammaproteobacteria</taxon>
        <taxon>Legionellales</taxon>
        <taxon>Legionellaceae</taxon>
        <taxon>Legionella</taxon>
    </lineage>
</organism>
<reference evidence="2 4" key="2">
    <citation type="submission" date="2018-12" db="EMBL/GenBank/DDBJ databases">
        <title>Legionella sp,whole genome shotgun sequence.</title>
        <authorList>
            <person name="Wu H."/>
        </authorList>
    </citation>
    <scope>NUCLEOTIDE SEQUENCE [LARGE SCALE GENOMIC DNA]</scope>
    <source>
        <strain evidence="2">Km489</strain>
        <strain evidence="4">km489</strain>
    </source>
</reference>
<proteinExistence type="predicted"/>
<dbReference type="AlphaFoldDB" id="A0A317TZJ9"/>
<dbReference type="EMBL" id="QHJG01000054">
    <property type="protein sequence ID" value="PWY53937.1"/>
    <property type="molecule type" value="Genomic_DNA"/>
</dbReference>
<dbReference type="Proteomes" id="UP000287374">
    <property type="component" value="Unassembled WGS sequence"/>
</dbReference>